<sequence length="154" mass="16729">MAAAAVDALGNDPLAAGRWANSRQTLTAMYDMYRNMTTTDAADSPAATITVHQMIRLCGGNDGVLPALLDVVFVLADEVANAAAMFEFSTSAVATLLSEACPTAVDLRYDLLHSLLVALDARLTFADWYRFVLMCVRECRVPVAEKYDRVSFTI</sequence>
<dbReference type="Proteomes" id="UP001160148">
    <property type="component" value="Unassembled WGS sequence"/>
</dbReference>
<dbReference type="EMBL" id="CARXXK010000001">
    <property type="protein sequence ID" value="CAI6345123.1"/>
    <property type="molecule type" value="Genomic_DNA"/>
</dbReference>
<name>A0AAV0VLR6_9HEMI</name>
<reference evidence="1 2" key="1">
    <citation type="submission" date="2023-01" db="EMBL/GenBank/DDBJ databases">
        <authorList>
            <person name="Whitehead M."/>
        </authorList>
    </citation>
    <scope>NUCLEOTIDE SEQUENCE [LARGE SCALE GENOMIC DNA]</scope>
</reference>
<organism evidence="1 2">
    <name type="scientific">Macrosiphum euphorbiae</name>
    <name type="common">potato aphid</name>
    <dbReference type="NCBI Taxonomy" id="13131"/>
    <lineage>
        <taxon>Eukaryota</taxon>
        <taxon>Metazoa</taxon>
        <taxon>Ecdysozoa</taxon>
        <taxon>Arthropoda</taxon>
        <taxon>Hexapoda</taxon>
        <taxon>Insecta</taxon>
        <taxon>Pterygota</taxon>
        <taxon>Neoptera</taxon>
        <taxon>Paraneoptera</taxon>
        <taxon>Hemiptera</taxon>
        <taxon>Sternorrhyncha</taxon>
        <taxon>Aphidomorpha</taxon>
        <taxon>Aphidoidea</taxon>
        <taxon>Aphididae</taxon>
        <taxon>Macrosiphini</taxon>
        <taxon>Macrosiphum</taxon>
    </lineage>
</organism>
<protein>
    <submittedName>
        <fullName evidence="1">Uncharacterized protein</fullName>
    </submittedName>
</protein>
<proteinExistence type="predicted"/>
<gene>
    <name evidence="1" type="ORF">MEUPH1_LOCUS2173</name>
</gene>
<evidence type="ECO:0000313" key="2">
    <source>
        <dbReference type="Proteomes" id="UP001160148"/>
    </source>
</evidence>
<evidence type="ECO:0000313" key="1">
    <source>
        <dbReference type="EMBL" id="CAI6345123.1"/>
    </source>
</evidence>
<comment type="caution">
    <text evidence="1">The sequence shown here is derived from an EMBL/GenBank/DDBJ whole genome shotgun (WGS) entry which is preliminary data.</text>
</comment>
<accession>A0AAV0VLR6</accession>
<keyword evidence="2" id="KW-1185">Reference proteome</keyword>
<dbReference type="AlphaFoldDB" id="A0AAV0VLR6"/>